<dbReference type="Pfam" id="PF13520">
    <property type="entry name" value="AA_permease_2"/>
    <property type="match status" value="1"/>
</dbReference>
<dbReference type="GO" id="GO:0022857">
    <property type="term" value="F:transmembrane transporter activity"/>
    <property type="evidence" value="ECO:0007669"/>
    <property type="project" value="InterPro"/>
</dbReference>
<dbReference type="GO" id="GO:0005886">
    <property type="term" value="C:plasma membrane"/>
    <property type="evidence" value="ECO:0007669"/>
    <property type="project" value="UniProtKB-SubCell"/>
</dbReference>
<dbReference type="Proteomes" id="UP000318050">
    <property type="component" value="Unassembled WGS sequence"/>
</dbReference>
<protein>
    <submittedName>
        <fullName evidence="7">Amino acid/polyamine/organocation transporter (APC superfamily)</fullName>
    </submittedName>
</protein>
<feature type="transmembrane region" description="Helical" evidence="6">
    <location>
        <begin position="269"/>
        <end position="286"/>
    </location>
</feature>
<comment type="caution">
    <text evidence="7">The sequence shown here is derived from an EMBL/GenBank/DDBJ whole genome shotgun (WGS) entry which is preliminary data.</text>
</comment>
<feature type="transmembrane region" description="Helical" evidence="6">
    <location>
        <begin position="128"/>
        <end position="149"/>
    </location>
</feature>
<feature type="transmembrane region" description="Helical" evidence="6">
    <location>
        <begin position="20"/>
        <end position="39"/>
    </location>
</feature>
<feature type="transmembrane region" description="Helical" evidence="6">
    <location>
        <begin position="92"/>
        <end position="116"/>
    </location>
</feature>
<feature type="transmembrane region" description="Helical" evidence="6">
    <location>
        <begin position="325"/>
        <end position="349"/>
    </location>
</feature>
<keyword evidence="4 6" id="KW-1133">Transmembrane helix</keyword>
<dbReference type="InterPro" id="IPR050367">
    <property type="entry name" value="APC_superfamily"/>
</dbReference>
<evidence type="ECO:0000256" key="5">
    <source>
        <dbReference type="ARBA" id="ARBA00023136"/>
    </source>
</evidence>
<evidence type="ECO:0000313" key="7">
    <source>
        <dbReference type="EMBL" id="TWB52826.1"/>
    </source>
</evidence>
<gene>
    <name evidence="7" type="ORF">FBZ92_11772</name>
</gene>
<reference evidence="7 8" key="1">
    <citation type="submission" date="2019-06" db="EMBL/GenBank/DDBJ databases">
        <title>Genomic Encyclopedia of Type Strains, Phase IV (KMG-V): Genome sequencing to study the core and pangenomes of soil and plant-associated prokaryotes.</title>
        <authorList>
            <person name="Whitman W."/>
        </authorList>
    </citation>
    <scope>NUCLEOTIDE SEQUENCE [LARGE SCALE GENOMIC DNA]</scope>
    <source>
        <strain evidence="7 8">BR 11140</strain>
    </source>
</reference>
<feature type="transmembrane region" description="Helical" evidence="6">
    <location>
        <begin position="387"/>
        <end position="406"/>
    </location>
</feature>
<name>A0A560I1N0_9PROT</name>
<feature type="transmembrane region" description="Helical" evidence="6">
    <location>
        <begin position="156"/>
        <end position="176"/>
    </location>
</feature>
<dbReference type="Gene3D" id="1.20.1740.10">
    <property type="entry name" value="Amino acid/polyamine transporter I"/>
    <property type="match status" value="1"/>
</dbReference>
<proteinExistence type="predicted"/>
<dbReference type="InterPro" id="IPR002293">
    <property type="entry name" value="AA/rel_permease1"/>
</dbReference>
<accession>A0A560I1N0</accession>
<sequence length="441" mass="46187">MSDSKAGLKPGGLKQGVTLIDLVMLGAGTAIGAAIFSVLGPATQVGGAGILVAAGLAALPMVLFALVYAYMASAVPRTAASYEWQRQFSHPVIAFSIVWLRVLSNAVVMIVLGRVLMNYLGMVLPLPAVPVILGLFTLIFALNYLGVAVAARAQTVLMIMLLGLFAVLVVSGAPAMKPELFVQAVTGGWTPILAALPLMIQLFLGIETATEVGEEVKNAKVVVPWGIALGLLLTVVVYVAVSFTALSVVGPEALGTAKAPLLMVAQATLGRWATPLIVTAAVAALIKSMNAIFLVYARFLYAMGASGVLPAPLGRIHPRFGTPHVATVVAFLASCTGLLLPDSLLFLLLSINVPTMMKYFGSCLAAYNVADKHPDVRAQARLRFSPGLVKALSALGMLAALVIAGLGFGTDWRPYALLAVWLALGLTYYARIRRQRPAAAE</sequence>
<evidence type="ECO:0000256" key="1">
    <source>
        <dbReference type="ARBA" id="ARBA00004651"/>
    </source>
</evidence>
<evidence type="ECO:0000256" key="2">
    <source>
        <dbReference type="ARBA" id="ARBA00022475"/>
    </source>
</evidence>
<dbReference type="PIRSF" id="PIRSF006060">
    <property type="entry name" value="AA_transporter"/>
    <property type="match status" value="1"/>
</dbReference>
<feature type="transmembrane region" description="Helical" evidence="6">
    <location>
        <begin position="293"/>
        <end position="313"/>
    </location>
</feature>
<comment type="subcellular location">
    <subcellularLocation>
        <location evidence="1">Cell membrane</location>
        <topology evidence="1">Multi-pass membrane protein</topology>
    </subcellularLocation>
</comment>
<evidence type="ECO:0000256" key="4">
    <source>
        <dbReference type="ARBA" id="ARBA00022989"/>
    </source>
</evidence>
<feature type="transmembrane region" description="Helical" evidence="6">
    <location>
        <begin position="188"/>
        <end position="206"/>
    </location>
</feature>
<dbReference type="PANTHER" id="PTHR42770">
    <property type="entry name" value="AMINO ACID TRANSPORTER-RELATED"/>
    <property type="match status" value="1"/>
</dbReference>
<keyword evidence="2" id="KW-1003">Cell membrane</keyword>
<organism evidence="7 8">
    <name type="scientific">Nitrospirillum amazonense</name>
    <dbReference type="NCBI Taxonomy" id="28077"/>
    <lineage>
        <taxon>Bacteria</taxon>
        <taxon>Pseudomonadati</taxon>
        <taxon>Pseudomonadota</taxon>
        <taxon>Alphaproteobacteria</taxon>
        <taxon>Rhodospirillales</taxon>
        <taxon>Azospirillaceae</taxon>
        <taxon>Nitrospirillum</taxon>
    </lineage>
</organism>
<keyword evidence="3 6" id="KW-0812">Transmembrane</keyword>
<feature type="transmembrane region" description="Helical" evidence="6">
    <location>
        <begin position="412"/>
        <end position="430"/>
    </location>
</feature>
<dbReference type="AlphaFoldDB" id="A0A560I1N0"/>
<dbReference type="OrthoDB" id="9762947at2"/>
<dbReference type="EMBL" id="VITT01000017">
    <property type="protein sequence ID" value="TWB52826.1"/>
    <property type="molecule type" value="Genomic_DNA"/>
</dbReference>
<dbReference type="PANTHER" id="PTHR42770:SF7">
    <property type="entry name" value="MEMBRANE PROTEIN"/>
    <property type="match status" value="1"/>
</dbReference>
<feature type="transmembrane region" description="Helical" evidence="6">
    <location>
        <begin position="227"/>
        <end position="249"/>
    </location>
</feature>
<feature type="transmembrane region" description="Helical" evidence="6">
    <location>
        <begin position="45"/>
        <end position="71"/>
    </location>
</feature>
<evidence type="ECO:0000256" key="3">
    <source>
        <dbReference type="ARBA" id="ARBA00022692"/>
    </source>
</evidence>
<evidence type="ECO:0000313" key="8">
    <source>
        <dbReference type="Proteomes" id="UP000318050"/>
    </source>
</evidence>
<evidence type="ECO:0000256" key="6">
    <source>
        <dbReference type="SAM" id="Phobius"/>
    </source>
</evidence>
<keyword evidence="5 6" id="KW-0472">Membrane</keyword>